<evidence type="ECO:0000313" key="4">
    <source>
        <dbReference type="EMBL" id="SCZ23875.1"/>
    </source>
</evidence>
<dbReference type="STRING" id="1120955.SAMN03080610_00618"/>
<protein>
    <submittedName>
        <fullName evidence="4">Phage-related minor tail protein</fullName>
    </submittedName>
</protein>
<keyword evidence="1" id="KW-0175">Coiled coil</keyword>
<dbReference type="Gene3D" id="1.10.530.10">
    <property type="match status" value="1"/>
</dbReference>
<feature type="compositionally biased region" description="Polar residues" evidence="2">
    <location>
        <begin position="1016"/>
        <end position="1027"/>
    </location>
</feature>
<feature type="domain" description="Phage tail tape measure protein" evidence="3">
    <location>
        <begin position="221"/>
        <end position="370"/>
    </location>
</feature>
<evidence type="ECO:0000313" key="5">
    <source>
        <dbReference type="Proteomes" id="UP000199347"/>
    </source>
</evidence>
<dbReference type="InterPro" id="IPR010090">
    <property type="entry name" value="Phage_tape_meas"/>
</dbReference>
<dbReference type="AlphaFoldDB" id="A0A1G5MFD0"/>
<sequence length="1071" mass="113881">MAATTDFVGVRVFSNLRNTTVSIDTRDSTPIGMCLPLPNIEAANETAFPIDEPVRLATDNPEQLARLGPGIAYDAIRQIKSEGIETDIIFVRARHDDDLETQIGHIAGDANAVTGAWALAEALSELQIEPGLVIAPGFDSQRLGEAPNPVATTLDAVCEKIIDCMAVVNTPETSREAAAEYAADFATSYNVIAMYPQGRYAMAAMTAEMYGPGQRQKILETNKQLGVKYGVTQAEVDAARRVFIGANMDLASQDESLGPTLRAAVGSGSSSATIASAGRAYLQTMKGTPADLPAAYDIMAKGGKLGTFELEALARNLPALGSQYAAAGGTGLNGLSELVALAEVAAKGAASEDQAANNLQNFLSKLFSPETVRNFKEKRVNLPKLVGNARQEGKHPALAVLDEAMRLTDGDPFKMGELFADQQVMAALRPLMDNRELLSQYQTELQTGSAGTVQRDFDYYRQTPAGLEKRQQAEREAAQIAVGQSANPASQHLSEAYTRVWKDIEEGARIWEEKGAAAFGLNLIRHHPLLGGEQSLFKRYFGSKDPYDESETEAPSREAVSAKLEELKAALLAKETELSGLPKPKYEGIAIPDATASKLTIEITQLRAAIESLERRLRGGNGGSGEIGGGGSDEDLGGSAGGDRLLHPTSFGGAYGRGSAPRRRSARAYGAGGAGAAPFVGGDASTRFLNAVAEAEGTRGYNTSLGHGRFLPGGQEHDLTSMTLDEVSALGDYMRRQPGNPNSSALGRYQIVGSTMRTAAEALGMDPAKTRFDKTTQDRMALWIAKNQGLGAWEGFRGHAQARRAAEAAIGDGALRQRAEAAHFGAGGPLADLSYANSEAIRNRTVTPQLEEDIRRGVAAVYGEGYRAEIYSGGQPAKGTGGRRTGSTRHDDHGHGGEAPDLYVYGPDGKKVRGADLARLGQHWVAQGLGGVGLEMGGGGIHLDQHRDRARHWHYGIYSPEQAAMMRRGLAGEPPEYANPRALDPENFAEDGWAKDETQRPRPRPGAGAGPGRKPTSLSQPAAQPAGSMNVTQHFHGVDPQVMAARAARAQRRAIAMAEARAMHDTSVPVA</sequence>
<feature type="coiled-coil region" evidence="1">
    <location>
        <begin position="557"/>
        <end position="616"/>
    </location>
</feature>
<accession>A0A1G5MFD0</accession>
<feature type="region of interest" description="Disordered" evidence="2">
    <location>
        <begin position="617"/>
        <end position="659"/>
    </location>
</feature>
<dbReference type="Proteomes" id="UP000199347">
    <property type="component" value="Unassembled WGS sequence"/>
</dbReference>
<dbReference type="InterPro" id="IPR023346">
    <property type="entry name" value="Lysozyme-like_dom_sf"/>
</dbReference>
<evidence type="ECO:0000256" key="2">
    <source>
        <dbReference type="SAM" id="MobiDB-lite"/>
    </source>
</evidence>
<feature type="compositionally biased region" description="Gly residues" evidence="2">
    <location>
        <begin position="619"/>
        <end position="631"/>
    </location>
</feature>
<keyword evidence="5" id="KW-1185">Reference proteome</keyword>
<proteinExistence type="predicted"/>
<dbReference type="RefSeq" id="WP_092809399.1">
    <property type="nucleotide sequence ID" value="NZ_FMVW01000001.1"/>
</dbReference>
<evidence type="ECO:0000256" key="1">
    <source>
        <dbReference type="SAM" id="Coils"/>
    </source>
</evidence>
<feature type="region of interest" description="Disordered" evidence="2">
    <location>
        <begin position="872"/>
        <end position="905"/>
    </location>
</feature>
<feature type="compositionally biased region" description="Basic and acidic residues" evidence="2">
    <location>
        <begin position="888"/>
        <end position="898"/>
    </location>
</feature>
<dbReference type="Pfam" id="PF10145">
    <property type="entry name" value="PhageMin_Tail"/>
    <property type="match status" value="1"/>
</dbReference>
<reference evidence="4 5" key="1">
    <citation type="submission" date="2016-10" db="EMBL/GenBank/DDBJ databases">
        <authorList>
            <person name="de Groot N.N."/>
        </authorList>
    </citation>
    <scope>NUCLEOTIDE SEQUENCE [LARGE SCALE GENOMIC DNA]</scope>
    <source>
        <strain evidence="4 5">DSM 2698</strain>
    </source>
</reference>
<dbReference type="OrthoDB" id="8006122at2"/>
<name>A0A1G5MFD0_AFIMA</name>
<gene>
    <name evidence="4" type="ORF">SAMN03080610_00618</name>
</gene>
<feature type="region of interest" description="Disordered" evidence="2">
    <location>
        <begin position="992"/>
        <end position="1027"/>
    </location>
</feature>
<evidence type="ECO:0000259" key="3">
    <source>
        <dbReference type="Pfam" id="PF10145"/>
    </source>
</evidence>
<dbReference type="SUPFAM" id="SSF53955">
    <property type="entry name" value="Lysozyme-like"/>
    <property type="match status" value="1"/>
</dbReference>
<dbReference type="EMBL" id="FMVW01000001">
    <property type="protein sequence ID" value="SCZ23875.1"/>
    <property type="molecule type" value="Genomic_DNA"/>
</dbReference>
<organism evidence="4 5">
    <name type="scientific">Afifella marina DSM 2698</name>
    <dbReference type="NCBI Taxonomy" id="1120955"/>
    <lineage>
        <taxon>Bacteria</taxon>
        <taxon>Pseudomonadati</taxon>
        <taxon>Pseudomonadota</taxon>
        <taxon>Alphaproteobacteria</taxon>
        <taxon>Hyphomicrobiales</taxon>
        <taxon>Afifellaceae</taxon>
        <taxon>Afifella</taxon>
    </lineage>
</organism>